<gene>
    <name evidence="1" type="ORF">NCTC10661_05735</name>
</gene>
<reference evidence="1 2" key="1">
    <citation type="submission" date="2018-06" db="EMBL/GenBank/DDBJ databases">
        <authorList>
            <consortium name="Pathogen Informatics"/>
            <person name="Doyle S."/>
        </authorList>
    </citation>
    <scope>NUCLEOTIDE SEQUENCE [LARGE SCALE GENOMIC DNA]</scope>
    <source>
        <strain evidence="1 2">NCTC10661</strain>
    </source>
</reference>
<dbReference type="EMBL" id="UARD01000038">
    <property type="protein sequence ID" value="SQA56945.1"/>
    <property type="molecule type" value="Genomic_DNA"/>
</dbReference>
<evidence type="ECO:0000313" key="1">
    <source>
        <dbReference type="EMBL" id="SQA56945.1"/>
    </source>
</evidence>
<organism evidence="1 2">
    <name type="scientific">Burkholderia cepacia</name>
    <name type="common">Pseudomonas cepacia</name>
    <dbReference type="NCBI Taxonomy" id="292"/>
    <lineage>
        <taxon>Bacteria</taxon>
        <taxon>Pseudomonadati</taxon>
        <taxon>Pseudomonadota</taxon>
        <taxon>Betaproteobacteria</taxon>
        <taxon>Burkholderiales</taxon>
        <taxon>Burkholderiaceae</taxon>
        <taxon>Burkholderia</taxon>
        <taxon>Burkholderia cepacia complex</taxon>
    </lineage>
</organism>
<protein>
    <recommendedName>
        <fullName evidence="3">BREX-1 system phosphatase PglZ type B</fullName>
    </recommendedName>
</protein>
<accession>A0AAE8NJQ2</accession>
<sequence length="791" mass="85107">MPQKRIGADRPEQSSRDRVGGALATIVMSAAKGNSQTAAPTAAILWPDKEGYWKPALPALQKLLPNLCTLGSYDLSRRSGPAIWLKCAIGGLIPEMQLDGVPVVYLPGVSRTELRAIESCPRDLQPLAELQYRGVFWSQANAKDWTLSAFLASKNGGLGLDVAQDKATQEALRQALQAGVLLECSLDDLKGRAINAEWLLGLLAPNPTRDLLQWINEPEATRKQWGDVLWEVFAKRCKADYGFDPVADGALVAAERLAKREGKWAAAFVLYSDSFGSFPNVFNLLAKLQTPQMGLFPEHAHLSGYPQANEQEESALRGALSSCASMDASAARAAVLDAEQEHGHRRDWLWARMGKSPLVTALEYLADVASRSATAPIGQTPAALAQSYQETGWPVDHAALRALACVHTKSDLGAVGAALRAMYLPWMEEAARRLQEAAKASGGLPPMHSTQTTDINAGTCAIFVDGLRYDVAVQLQQRLSVLGPASLSARWTSLPSVTASGKAWCSPVAAYITGTPEDVEFEPRVSADGKPLSSFNLRKLLSEHGVQPLYQHETGDPQGRAWTEAGDLDHYGHEHGVRLARDLDTQLGQVVERVSELYDAGWKRIRIVTDHGWLLMPGGLPKSDLPKHQVETRWGRCAVLKDSAHATPLTFGWDWCKDVQVAYAPGISSFTAGVEYTHGGISLQECLVPVIELDFASVAGTTGSVTIQSVTWKGLRCTVIVEGASAGHRVDIRTKAALASSSLAASVKSLEGGKASIAVADDEHMGSVALVVVLSADDEVLQKQATTVGEQ</sequence>
<dbReference type="RefSeq" id="WP_111998990.1">
    <property type="nucleotide sequence ID" value="NZ_CADEUP010000010.1"/>
</dbReference>
<dbReference type="Pfam" id="PF08665">
    <property type="entry name" value="PglZ"/>
    <property type="match status" value="1"/>
</dbReference>
<comment type="caution">
    <text evidence="1">The sequence shown here is derived from an EMBL/GenBank/DDBJ whole genome shotgun (WGS) entry which is preliminary data.</text>
</comment>
<dbReference type="Proteomes" id="UP000250416">
    <property type="component" value="Unassembled WGS sequence"/>
</dbReference>
<proteinExistence type="predicted"/>
<evidence type="ECO:0008006" key="3">
    <source>
        <dbReference type="Google" id="ProtNLM"/>
    </source>
</evidence>
<dbReference type="NCBIfam" id="NF033450">
    <property type="entry name" value="BREX_PglZ_1_B"/>
    <property type="match status" value="1"/>
</dbReference>
<name>A0AAE8NJQ2_BURCE</name>
<dbReference type="AlphaFoldDB" id="A0AAE8NJQ2"/>
<evidence type="ECO:0000313" key="2">
    <source>
        <dbReference type="Proteomes" id="UP000250416"/>
    </source>
</evidence>